<evidence type="ECO:0000313" key="1">
    <source>
        <dbReference type="EMBL" id="EYF03387.1"/>
    </source>
</evidence>
<proteinExistence type="predicted"/>
<sequence>MVRTDASLAGLTTLGTLQDGIAHALRAGRGGRGVAAASRAF</sequence>
<gene>
    <name evidence="1" type="ORF">CAP_5580</name>
</gene>
<name>A0A017T308_9BACT</name>
<organism evidence="1 2">
    <name type="scientific">Chondromyces apiculatus DSM 436</name>
    <dbReference type="NCBI Taxonomy" id="1192034"/>
    <lineage>
        <taxon>Bacteria</taxon>
        <taxon>Pseudomonadati</taxon>
        <taxon>Myxococcota</taxon>
        <taxon>Polyangia</taxon>
        <taxon>Polyangiales</taxon>
        <taxon>Polyangiaceae</taxon>
        <taxon>Chondromyces</taxon>
    </lineage>
</organism>
<dbReference type="Proteomes" id="UP000019678">
    <property type="component" value="Unassembled WGS sequence"/>
</dbReference>
<keyword evidence="2" id="KW-1185">Reference proteome</keyword>
<evidence type="ECO:0000313" key="2">
    <source>
        <dbReference type="Proteomes" id="UP000019678"/>
    </source>
</evidence>
<comment type="caution">
    <text evidence="1">The sequence shown here is derived from an EMBL/GenBank/DDBJ whole genome shotgun (WGS) entry which is preliminary data.</text>
</comment>
<dbReference type="AlphaFoldDB" id="A0A017T308"/>
<reference evidence="1 2" key="1">
    <citation type="submission" date="2013-05" db="EMBL/GenBank/DDBJ databases">
        <title>Genome assembly of Chondromyces apiculatus DSM 436.</title>
        <authorList>
            <person name="Sharma G."/>
            <person name="Khatri I."/>
            <person name="Kaur C."/>
            <person name="Mayilraj S."/>
            <person name="Subramanian S."/>
        </authorList>
    </citation>
    <scope>NUCLEOTIDE SEQUENCE [LARGE SCALE GENOMIC DNA]</scope>
    <source>
        <strain evidence="1 2">DSM 436</strain>
    </source>
</reference>
<dbReference type="EMBL" id="ASRX01000047">
    <property type="protein sequence ID" value="EYF03387.1"/>
    <property type="molecule type" value="Genomic_DNA"/>
</dbReference>
<accession>A0A017T308</accession>
<protein>
    <submittedName>
        <fullName evidence="1">Uncharacterized protein</fullName>
    </submittedName>
</protein>